<dbReference type="Gene3D" id="3.30.428.10">
    <property type="entry name" value="HIT-like"/>
    <property type="match status" value="1"/>
</dbReference>
<name>A0ABT6ZQT3_9ACTN</name>
<dbReference type="RefSeq" id="WP_274045276.1">
    <property type="nucleotide sequence ID" value="NZ_JANCPR020000003.1"/>
</dbReference>
<dbReference type="EMBL" id="JANCPR020000003">
    <property type="protein sequence ID" value="MDJ1131154.1"/>
    <property type="molecule type" value="Genomic_DNA"/>
</dbReference>
<dbReference type="SUPFAM" id="SSF54197">
    <property type="entry name" value="HIT-like"/>
    <property type="match status" value="1"/>
</dbReference>
<evidence type="ECO:0000313" key="3">
    <source>
        <dbReference type="EMBL" id="MDJ1131154.1"/>
    </source>
</evidence>
<dbReference type="Proteomes" id="UP001214441">
    <property type="component" value="Unassembled WGS sequence"/>
</dbReference>
<dbReference type="PANTHER" id="PTHR46648:SF1">
    <property type="entry name" value="ADENOSINE 5'-MONOPHOSPHORAMIDASE HNT1"/>
    <property type="match status" value="1"/>
</dbReference>
<feature type="domain" description="HIT" evidence="2">
    <location>
        <begin position="20"/>
        <end position="125"/>
    </location>
</feature>
<organism evidence="3 4">
    <name type="scientific">Streptomyces iconiensis</name>
    <dbReference type="NCBI Taxonomy" id="1384038"/>
    <lineage>
        <taxon>Bacteria</taxon>
        <taxon>Bacillati</taxon>
        <taxon>Actinomycetota</taxon>
        <taxon>Actinomycetes</taxon>
        <taxon>Kitasatosporales</taxon>
        <taxon>Streptomycetaceae</taxon>
        <taxon>Streptomyces</taxon>
    </lineage>
</organism>
<dbReference type="InterPro" id="IPR011146">
    <property type="entry name" value="HIT-like"/>
</dbReference>
<dbReference type="PRINTS" id="PR00332">
    <property type="entry name" value="HISTRIAD"/>
</dbReference>
<dbReference type="PANTHER" id="PTHR46648">
    <property type="entry name" value="HIT FAMILY PROTEIN 1"/>
    <property type="match status" value="1"/>
</dbReference>
<sequence length="151" mass="16912">MTADVETATDAETTVDADCVFCRIINGELPAYRVHEDGAAVAFLDRRPLFHGHTLVVARSHVETLTDLPEESVGSYFRALRRVTGAVERGMEAAGSFVAENNRVSQSVPHLHFHVVPREYKDGLRGFFWPRSQYADETEARRVAARIRAEI</sequence>
<dbReference type="PROSITE" id="PS51084">
    <property type="entry name" value="HIT_2"/>
    <property type="match status" value="1"/>
</dbReference>
<evidence type="ECO:0000256" key="1">
    <source>
        <dbReference type="PROSITE-ProRule" id="PRU00464"/>
    </source>
</evidence>
<dbReference type="InterPro" id="IPR001310">
    <property type="entry name" value="Histidine_triad_HIT"/>
</dbReference>
<protein>
    <submittedName>
        <fullName evidence="3">HIT domain-containing protein</fullName>
    </submittedName>
</protein>
<evidence type="ECO:0000259" key="2">
    <source>
        <dbReference type="PROSITE" id="PS51084"/>
    </source>
</evidence>
<feature type="short sequence motif" description="Histidine triad motif" evidence="1">
    <location>
        <begin position="110"/>
        <end position="114"/>
    </location>
</feature>
<comment type="caution">
    <text evidence="3">The sequence shown here is derived from an EMBL/GenBank/DDBJ whole genome shotgun (WGS) entry which is preliminary data.</text>
</comment>
<dbReference type="Pfam" id="PF01230">
    <property type="entry name" value="HIT"/>
    <property type="match status" value="1"/>
</dbReference>
<dbReference type="InterPro" id="IPR036265">
    <property type="entry name" value="HIT-like_sf"/>
</dbReference>
<evidence type="ECO:0000313" key="4">
    <source>
        <dbReference type="Proteomes" id="UP001214441"/>
    </source>
</evidence>
<gene>
    <name evidence="3" type="ORF">NMN56_004110</name>
</gene>
<proteinExistence type="predicted"/>
<accession>A0ABT6ZQT3</accession>
<reference evidence="3 4" key="1">
    <citation type="submission" date="2023-05" db="EMBL/GenBank/DDBJ databases">
        <title>Streptantibioticus silvisoli sp. nov., acidotolerant actinomycetes 1 from pine litter.</title>
        <authorList>
            <person name="Swiecimska M."/>
            <person name="Golinska P."/>
            <person name="Sangal V."/>
            <person name="Wachnowicz B."/>
            <person name="Goodfellow M."/>
        </authorList>
    </citation>
    <scope>NUCLEOTIDE SEQUENCE [LARGE SCALE GENOMIC DNA]</scope>
    <source>
        <strain evidence="3 4">DSM 42109</strain>
    </source>
</reference>
<keyword evidence="4" id="KW-1185">Reference proteome</keyword>